<feature type="signal peptide" evidence="5">
    <location>
        <begin position="1"/>
        <end position="22"/>
    </location>
</feature>
<accession>A0A518J053</accession>
<reference evidence="7 8" key="1">
    <citation type="submission" date="2019-02" db="EMBL/GenBank/DDBJ databases">
        <title>Deep-cultivation of Planctomycetes and their phenomic and genomic characterization uncovers novel biology.</title>
        <authorList>
            <person name="Wiegand S."/>
            <person name="Jogler M."/>
            <person name="Boedeker C."/>
            <person name="Pinto D."/>
            <person name="Vollmers J."/>
            <person name="Rivas-Marin E."/>
            <person name="Kohn T."/>
            <person name="Peeters S.H."/>
            <person name="Heuer A."/>
            <person name="Rast P."/>
            <person name="Oberbeckmann S."/>
            <person name="Bunk B."/>
            <person name="Jeske O."/>
            <person name="Meyerdierks A."/>
            <person name="Storesund J.E."/>
            <person name="Kallscheuer N."/>
            <person name="Luecker S."/>
            <person name="Lage O.M."/>
            <person name="Pohl T."/>
            <person name="Merkel B.J."/>
            <person name="Hornburger P."/>
            <person name="Mueller R.-W."/>
            <person name="Bruemmer F."/>
            <person name="Labrenz M."/>
            <person name="Spormann A.M."/>
            <person name="Op den Camp H."/>
            <person name="Overmann J."/>
            <person name="Amann R."/>
            <person name="Jetten M.S.M."/>
            <person name="Mascher T."/>
            <person name="Medema M.H."/>
            <person name="Devos D.P."/>
            <person name="Kaster A.-K."/>
            <person name="Ovreas L."/>
            <person name="Rohde M."/>
            <person name="Galperin M.Y."/>
            <person name="Jogler C."/>
        </authorList>
    </citation>
    <scope>NUCLEOTIDE SEQUENCE [LARGE SCALE GENOMIC DNA]</scope>
    <source>
        <strain evidence="7 8">Mal33</strain>
    </source>
</reference>
<dbReference type="InterPro" id="IPR055557">
    <property type="entry name" value="DUF7133"/>
</dbReference>
<dbReference type="SUPFAM" id="SSF48371">
    <property type="entry name" value="ARM repeat"/>
    <property type="match status" value="1"/>
</dbReference>
<dbReference type="PANTHER" id="PTHR33546:SF1">
    <property type="entry name" value="LARGE, MULTIFUNCTIONAL SECRETED PROTEIN"/>
    <property type="match status" value="1"/>
</dbReference>
<dbReference type="GO" id="GO:0020037">
    <property type="term" value="F:heme binding"/>
    <property type="evidence" value="ECO:0007669"/>
    <property type="project" value="InterPro"/>
</dbReference>
<keyword evidence="3 4" id="KW-0408">Iron</keyword>
<dbReference type="Pfam" id="PF23500">
    <property type="entry name" value="DUF7133"/>
    <property type="match status" value="1"/>
</dbReference>
<evidence type="ECO:0000256" key="4">
    <source>
        <dbReference type="PROSITE-ProRule" id="PRU00433"/>
    </source>
</evidence>
<dbReference type="PROSITE" id="PS51007">
    <property type="entry name" value="CYTC"/>
    <property type="match status" value="1"/>
</dbReference>
<dbReference type="Gene3D" id="1.10.760.10">
    <property type="entry name" value="Cytochrome c-like domain"/>
    <property type="match status" value="1"/>
</dbReference>
<dbReference type="InterPro" id="IPR013428">
    <property type="entry name" value="Membrane-bound_put_N"/>
</dbReference>
<keyword evidence="2 4" id="KW-0479">Metal-binding</keyword>
<dbReference type="EMBL" id="CP036318">
    <property type="protein sequence ID" value="QDV58675.1"/>
    <property type="molecule type" value="Genomic_DNA"/>
</dbReference>
<name>A0A518J053_9BACT</name>
<evidence type="ECO:0000256" key="5">
    <source>
        <dbReference type="SAM" id="SignalP"/>
    </source>
</evidence>
<keyword evidence="8" id="KW-1185">Reference proteome</keyword>
<dbReference type="InterPro" id="IPR016024">
    <property type="entry name" value="ARM-type_fold"/>
</dbReference>
<dbReference type="NCBIfam" id="TIGR02604">
    <property type="entry name" value="Piru_Ver_Nterm"/>
    <property type="match status" value="1"/>
</dbReference>
<dbReference type="SUPFAM" id="SSF46626">
    <property type="entry name" value="Cytochrome c"/>
    <property type="match status" value="1"/>
</dbReference>
<dbReference type="InterPro" id="IPR013427">
    <property type="entry name" value="Haem-bd_dom_put"/>
</dbReference>
<dbReference type="Pfam" id="PF00034">
    <property type="entry name" value="Cytochrom_C"/>
    <property type="match status" value="1"/>
</dbReference>
<evidence type="ECO:0000256" key="1">
    <source>
        <dbReference type="ARBA" id="ARBA00022617"/>
    </source>
</evidence>
<evidence type="ECO:0000313" key="7">
    <source>
        <dbReference type="EMBL" id="QDV58675.1"/>
    </source>
</evidence>
<dbReference type="InterPro" id="IPR009056">
    <property type="entry name" value="Cyt_c-like_dom"/>
</dbReference>
<gene>
    <name evidence="7" type="ORF">Mal33_46990</name>
</gene>
<dbReference type="NCBIfam" id="TIGR02603">
    <property type="entry name" value="CxxCH_TIGR02603"/>
    <property type="match status" value="1"/>
</dbReference>
<feature type="domain" description="Cytochrome c" evidence="6">
    <location>
        <begin position="849"/>
        <end position="982"/>
    </location>
</feature>
<feature type="chain" id="PRO_5022223301" evidence="5">
    <location>
        <begin position="23"/>
        <end position="995"/>
    </location>
</feature>
<evidence type="ECO:0000256" key="3">
    <source>
        <dbReference type="ARBA" id="ARBA00023004"/>
    </source>
</evidence>
<dbReference type="PANTHER" id="PTHR33546">
    <property type="entry name" value="LARGE, MULTIFUNCTIONAL SECRETED PROTEIN-RELATED"/>
    <property type="match status" value="1"/>
</dbReference>
<keyword evidence="1 4" id="KW-0349">Heme</keyword>
<organism evidence="7 8">
    <name type="scientific">Rosistilla oblonga</name>
    <dbReference type="NCBI Taxonomy" id="2527990"/>
    <lineage>
        <taxon>Bacteria</taxon>
        <taxon>Pseudomonadati</taxon>
        <taxon>Planctomycetota</taxon>
        <taxon>Planctomycetia</taxon>
        <taxon>Pirellulales</taxon>
        <taxon>Pirellulaceae</taxon>
        <taxon>Rosistilla</taxon>
    </lineage>
</organism>
<dbReference type="GO" id="GO:0009055">
    <property type="term" value="F:electron transfer activity"/>
    <property type="evidence" value="ECO:0007669"/>
    <property type="project" value="InterPro"/>
</dbReference>
<dbReference type="AlphaFoldDB" id="A0A518J053"/>
<dbReference type="SUPFAM" id="SSF63829">
    <property type="entry name" value="Calcium-dependent phosphotriesterase"/>
    <property type="match status" value="1"/>
</dbReference>
<dbReference type="InterPro" id="IPR036909">
    <property type="entry name" value="Cyt_c-like_dom_sf"/>
</dbReference>
<proteinExistence type="predicted"/>
<dbReference type="GO" id="GO:0046872">
    <property type="term" value="F:metal ion binding"/>
    <property type="evidence" value="ECO:0007669"/>
    <property type="project" value="UniProtKB-KW"/>
</dbReference>
<sequence precursor="true">MSHLFRTVPFAVALLLSQPCFAQQEAVRGNKPLSPEDSAAQFEIHPDVQIQLVASEPQVIDPVATAFDEQGRLWVVEMRDYPLGPDEGQPPQSRIQVLRDRDGDGFYEHATTFAKELVFPTGIQPWRGGVIVTLAGKVMFMADTDGDDVCDLQETWFEGFMQENTQLRANHPSLMVNNQIHVSNGLRGGTVQSTDKRWGPAAGQPDPLPLQGKDFAFDALGGTFTGMPGNGQFGFSEDDFGNIFLCTNRNPCIHVALTGEIIASDPWLTPRDAVHDAVIAGEASRVYSLAQAWTTSNLHAGQFTAACGVHVFGGTGLPGDMLNNAFTCEPTGYLVQRQVMRPDGLTFAAKRGREEVEFLASHDAWFRPVNLNSGPDGALYVVDMYRAVIEHPQFVPEELKNRPDQRWGTDRGRIWRVTSKAANGQNVASVDWSNADAATLVNALDHPNRWHRRTAQRLILEQLTSDSSAFVADLQSAATAAKTPAARVRALWLLDAISKQADADAAAAAGLQDLLVDVVQKDQDVRVRRHAVELLSAENPKLSAALQSAIATDDPVLQAVAWRRLVMTTAKPAPVPAALLKAACSDDLLRAYLMVPAVDGQCVQTALLLDLLKQRESLGDQSIDRLAMELSRRVGFYGSPDEIAKVLDQAGADRLGMQIVRGLHEGVVRARRNWSKSIASDGQLHPGFVRIQAYAKSIAEDDAATAAARTDALSIVRLDRSDETTKMLVELFESDAPTAVRSSAIDGLAASGDPDFATRILSDPGRLPPALLRTCVSALLRRADWTAAMLDSLEAGSLAPAAMDLSQTNRLRNHSNKELAGRARKLLASLSADRQAVIDRYRKAMAGEGNSNAGKLIFTQQCAACHVMQGKGHAVGPDISDSRTKTPEQLLVSILNPGAAIDANYFRYTVVTIDGQVQDGLLVEETANAITLKQAEGKMTTIDREDIDQARTTSVSLMPEGFEQQISPEQMRDLIAYIKNWRYLSGAIPGVATGD</sequence>
<keyword evidence="5" id="KW-0732">Signal</keyword>
<dbReference type="Proteomes" id="UP000316770">
    <property type="component" value="Chromosome"/>
</dbReference>
<protein>
    <submittedName>
        <fullName evidence="7">Cytochrome c</fullName>
    </submittedName>
</protein>
<evidence type="ECO:0000259" key="6">
    <source>
        <dbReference type="PROSITE" id="PS51007"/>
    </source>
</evidence>
<evidence type="ECO:0000313" key="8">
    <source>
        <dbReference type="Proteomes" id="UP000316770"/>
    </source>
</evidence>
<evidence type="ECO:0000256" key="2">
    <source>
        <dbReference type="ARBA" id="ARBA00022723"/>
    </source>
</evidence>